<dbReference type="PANTHER" id="PTHR43415:SF3">
    <property type="entry name" value="GNAT-FAMILY ACETYLTRANSFERASE"/>
    <property type="match status" value="1"/>
</dbReference>
<comment type="caution">
    <text evidence="2">The sequence shown here is derived from an EMBL/GenBank/DDBJ whole genome shotgun (WGS) entry which is preliminary data.</text>
</comment>
<dbReference type="eggNOG" id="COG1670">
    <property type="taxonomic scope" value="Bacteria"/>
</dbReference>
<dbReference type="PROSITE" id="PS51186">
    <property type="entry name" value="GNAT"/>
    <property type="match status" value="1"/>
</dbReference>
<dbReference type="InterPro" id="IPR000182">
    <property type="entry name" value="GNAT_dom"/>
</dbReference>
<dbReference type="InterPro" id="IPR016181">
    <property type="entry name" value="Acyl_CoA_acyltransferase"/>
</dbReference>
<protein>
    <submittedName>
        <fullName evidence="2">GCN5-like N-acetyltransferase</fullName>
    </submittedName>
</protein>
<sequence>MITGEKTIIRQLEAGDEKYFYKWRNDVNVMGYSELKYGFLMSLDAFRIGIQKYIQSTEMFPEEKMFMICKKQDMLPIGDITYRNWDKRNRSAELGIEIGDMDERKKGYGKDALINFIDYMFNFLNLNKVELKAIVENEYAIKLYKEIGFTEIGVIRQAVFNSRKGSYSDILYMDILKGEWKSQFPK</sequence>
<dbReference type="SUPFAM" id="SSF55729">
    <property type="entry name" value="Acyl-CoA N-acyltransferases (Nat)"/>
    <property type="match status" value="1"/>
</dbReference>
<dbReference type="GO" id="GO:0016747">
    <property type="term" value="F:acyltransferase activity, transferring groups other than amino-acyl groups"/>
    <property type="evidence" value="ECO:0007669"/>
    <property type="project" value="InterPro"/>
</dbReference>
<evidence type="ECO:0000313" key="2">
    <source>
        <dbReference type="EMBL" id="KDR95264.1"/>
    </source>
</evidence>
<keyword evidence="3" id="KW-1185">Reference proteome</keyword>
<dbReference type="OrthoDB" id="9795206at2"/>
<organism evidence="2 3">
    <name type="scientific">Peptoclostridium litorale DSM 5388</name>
    <dbReference type="NCBI Taxonomy" id="1121324"/>
    <lineage>
        <taxon>Bacteria</taxon>
        <taxon>Bacillati</taxon>
        <taxon>Bacillota</taxon>
        <taxon>Clostridia</taxon>
        <taxon>Peptostreptococcales</taxon>
        <taxon>Peptoclostridiaceae</taxon>
        <taxon>Peptoclostridium</taxon>
    </lineage>
</organism>
<proteinExistence type="predicted"/>
<evidence type="ECO:0000259" key="1">
    <source>
        <dbReference type="PROSITE" id="PS51186"/>
    </source>
</evidence>
<dbReference type="PANTHER" id="PTHR43415">
    <property type="entry name" value="SPERMIDINE N(1)-ACETYLTRANSFERASE"/>
    <property type="match status" value="1"/>
</dbReference>
<accession>A0A069RDW4</accession>
<dbReference type="Proteomes" id="UP000027946">
    <property type="component" value="Unassembled WGS sequence"/>
</dbReference>
<dbReference type="Pfam" id="PF13302">
    <property type="entry name" value="Acetyltransf_3"/>
    <property type="match status" value="1"/>
</dbReference>
<dbReference type="AlphaFoldDB" id="A0A069RDW4"/>
<name>A0A069RDW4_PEPLI</name>
<reference evidence="2 3" key="1">
    <citation type="submission" date="2014-03" db="EMBL/GenBank/DDBJ databases">
        <title>Genome sequence of Clostridium litorale W6, DSM 5388.</title>
        <authorList>
            <person name="Poehlein A."/>
            <person name="Jagirdar A."/>
            <person name="Khonsari B."/>
            <person name="Chibani C.M."/>
            <person name="Gutierrez Gutierrez D.A."/>
            <person name="Davydova E."/>
            <person name="Alghaithi H.S."/>
            <person name="Nair K.P."/>
            <person name="Dhamotharan K."/>
            <person name="Chandran L."/>
            <person name="G W."/>
            <person name="Daniel R."/>
        </authorList>
    </citation>
    <scope>NUCLEOTIDE SEQUENCE [LARGE SCALE GENOMIC DNA]</scope>
    <source>
        <strain evidence="2 3">W6</strain>
    </source>
</reference>
<dbReference type="Gene3D" id="3.40.630.30">
    <property type="match status" value="1"/>
</dbReference>
<feature type="domain" description="N-acetyltransferase" evidence="1">
    <location>
        <begin position="7"/>
        <end position="174"/>
    </location>
</feature>
<evidence type="ECO:0000313" key="3">
    <source>
        <dbReference type="Proteomes" id="UP000027946"/>
    </source>
</evidence>
<keyword evidence="2" id="KW-0808">Transferase</keyword>
<dbReference type="STRING" id="1121324.CLIT_11c02930"/>
<gene>
    <name evidence="2" type="ORF">CLIT_11c02930</name>
</gene>
<dbReference type="EMBL" id="JJMM01000011">
    <property type="protein sequence ID" value="KDR95264.1"/>
    <property type="molecule type" value="Genomic_DNA"/>
</dbReference>
<dbReference type="RefSeq" id="WP_038265429.1">
    <property type="nucleotide sequence ID" value="NZ_FSRH01000002.1"/>
</dbReference>